<keyword evidence="1" id="KW-0812">Transmembrane</keyword>
<evidence type="ECO:0000256" key="1">
    <source>
        <dbReference type="SAM" id="Phobius"/>
    </source>
</evidence>
<keyword evidence="1" id="KW-1133">Transmembrane helix</keyword>
<evidence type="ECO:0000313" key="2">
    <source>
        <dbReference type="EMBL" id="MDP4536549.1"/>
    </source>
</evidence>
<name>A0ABT9GZR2_9GAMM</name>
<keyword evidence="1" id="KW-0472">Membrane</keyword>
<sequence>MRKPTTDREILKVIHDHYYKTFISYGISDESRESKIYVPIDCEYLANKLRVDQDIVFGRLYYHLDKKYGYQQPNGSQVHLFAMRVGKDQHAVHFPLLSAVLAEQNYNWFQFYAPLLISIFALTISFFGAL</sequence>
<evidence type="ECO:0000313" key="3">
    <source>
        <dbReference type="Proteomes" id="UP001231616"/>
    </source>
</evidence>
<organism evidence="2 3">
    <name type="scientific">Alkalimonas collagenimarina</name>
    <dbReference type="NCBI Taxonomy" id="400390"/>
    <lineage>
        <taxon>Bacteria</taxon>
        <taxon>Pseudomonadati</taxon>
        <taxon>Pseudomonadota</taxon>
        <taxon>Gammaproteobacteria</taxon>
        <taxon>Alkalimonas</taxon>
    </lineage>
</organism>
<dbReference type="Proteomes" id="UP001231616">
    <property type="component" value="Unassembled WGS sequence"/>
</dbReference>
<protein>
    <submittedName>
        <fullName evidence="2">Uncharacterized protein</fullName>
    </submittedName>
</protein>
<dbReference type="RefSeq" id="WP_305893812.1">
    <property type="nucleotide sequence ID" value="NZ_JAUZVZ010000012.1"/>
</dbReference>
<keyword evidence="3" id="KW-1185">Reference proteome</keyword>
<dbReference type="EMBL" id="JAUZVZ010000012">
    <property type="protein sequence ID" value="MDP4536549.1"/>
    <property type="molecule type" value="Genomic_DNA"/>
</dbReference>
<comment type="caution">
    <text evidence="2">The sequence shown here is derived from an EMBL/GenBank/DDBJ whole genome shotgun (WGS) entry which is preliminary data.</text>
</comment>
<reference evidence="2 3" key="1">
    <citation type="submission" date="2023-08" db="EMBL/GenBank/DDBJ databases">
        <authorList>
            <person name="Joshi A."/>
            <person name="Thite S."/>
        </authorList>
    </citation>
    <scope>NUCLEOTIDE SEQUENCE [LARGE SCALE GENOMIC DNA]</scope>
    <source>
        <strain evidence="2 3">AC40</strain>
    </source>
</reference>
<gene>
    <name evidence="2" type="ORF">Q3O60_10150</name>
</gene>
<accession>A0ABT9GZR2</accession>
<proteinExistence type="predicted"/>
<feature type="transmembrane region" description="Helical" evidence="1">
    <location>
        <begin position="111"/>
        <end position="129"/>
    </location>
</feature>